<evidence type="ECO:0000313" key="3">
    <source>
        <dbReference type="Proteomes" id="UP000183208"/>
    </source>
</evidence>
<feature type="chain" id="PRO_5030031880" evidence="1">
    <location>
        <begin position="23"/>
        <end position="71"/>
    </location>
</feature>
<reference evidence="2 3" key="1">
    <citation type="submission" date="2016-10" db="EMBL/GenBank/DDBJ databases">
        <authorList>
            <person name="de Groot N.N."/>
        </authorList>
    </citation>
    <scope>NUCLEOTIDE SEQUENCE [LARGE SCALE GENOMIC DNA]</scope>
    <source>
        <strain evidence="2 3">GAS522</strain>
    </source>
</reference>
<gene>
    <name evidence="2" type="ORF">SAMN05444171_5630</name>
</gene>
<dbReference type="AlphaFoldDB" id="A0A1M7E7N4"/>
<keyword evidence="1" id="KW-0732">Signal</keyword>
<organism evidence="2 3">
    <name type="scientific">Bradyrhizobium lablabi</name>
    <dbReference type="NCBI Taxonomy" id="722472"/>
    <lineage>
        <taxon>Bacteria</taxon>
        <taxon>Pseudomonadati</taxon>
        <taxon>Pseudomonadota</taxon>
        <taxon>Alphaproteobacteria</taxon>
        <taxon>Hyphomicrobiales</taxon>
        <taxon>Nitrobacteraceae</taxon>
        <taxon>Bradyrhizobium</taxon>
    </lineage>
</organism>
<dbReference type="OrthoDB" id="8254479at2"/>
<evidence type="ECO:0000256" key="1">
    <source>
        <dbReference type="SAM" id="SignalP"/>
    </source>
</evidence>
<accession>A0A1M7E7N4</accession>
<name>A0A1M7E7N4_9BRAD</name>
<proteinExistence type="predicted"/>
<evidence type="ECO:0000313" key="2">
    <source>
        <dbReference type="EMBL" id="SED91261.1"/>
    </source>
</evidence>
<protein>
    <submittedName>
        <fullName evidence="2">Uncharacterized protein</fullName>
    </submittedName>
</protein>
<sequence>MRKTILTILGSALIVATSVQFAAAAQRHHRNADQVVTSQQQTRNAYAAWPAPAVQPDWSRYSGGYSAPAGR</sequence>
<dbReference type="RefSeq" id="WP_074825844.1">
    <property type="nucleotide sequence ID" value="NZ_FNTI01000001.1"/>
</dbReference>
<feature type="signal peptide" evidence="1">
    <location>
        <begin position="1"/>
        <end position="22"/>
    </location>
</feature>
<dbReference type="EMBL" id="FNTI01000001">
    <property type="protein sequence ID" value="SED91261.1"/>
    <property type="molecule type" value="Genomic_DNA"/>
</dbReference>
<dbReference type="Proteomes" id="UP000183208">
    <property type="component" value="Unassembled WGS sequence"/>
</dbReference>